<keyword evidence="2" id="KW-1185">Reference proteome</keyword>
<accession>A0AAD6VFY6</accession>
<dbReference type="AlphaFoldDB" id="A0AAD6VFY6"/>
<dbReference type="EMBL" id="JARJCW010000041">
    <property type="protein sequence ID" value="KAJ7206022.1"/>
    <property type="molecule type" value="Genomic_DNA"/>
</dbReference>
<gene>
    <name evidence="1" type="ORF">GGX14DRAFT_367503</name>
</gene>
<proteinExistence type="predicted"/>
<evidence type="ECO:0000313" key="1">
    <source>
        <dbReference type="EMBL" id="KAJ7206022.1"/>
    </source>
</evidence>
<evidence type="ECO:0000313" key="2">
    <source>
        <dbReference type="Proteomes" id="UP001219525"/>
    </source>
</evidence>
<protein>
    <submittedName>
        <fullName evidence="1">Uncharacterized protein</fullName>
    </submittedName>
</protein>
<name>A0AAD6VFY6_9AGAR</name>
<dbReference type="Proteomes" id="UP001219525">
    <property type="component" value="Unassembled WGS sequence"/>
</dbReference>
<organism evidence="1 2">
    <name type="scientific">Mycena pura</name>
    <dbReference type="NCBI Taxonomy" id="153505"/>
    <lineage>
        <taxon>Eukaryota</taxon>
        <taxon>Fungi</taxon>
        <taxon>Dikarya</taxon>
        <taxon>Basidiomycota</taxon>
        <taxon>Agaricomycotina</taxon>
        <taxon>Agaricomycetes</taxon>
        <taxon>Agaricomycetidae</taxon>
        <taxon>Agaricales</taxon>
        <taxon>Marasmiineae</taxon>
        <taxon>Mycenaceae</taxon>
        <taxon>Mycena</taxon>
    </lineage>
</organism>
<sequence>MIFHIWPEPAVENRLTDHGMNTVRAHNFKVNTDLGSRAYEKMRRAFPQLNDLPTLTKLQSEIAFISGVKPVKYDCCTLSCCCFVGSYKDLTTCPYCDVPRFDSRGRARATFEYLPLIPHLKALFGDRDMCEKLMYRARYETKDGKIRDIFDSFEYQHLCKEHVRVEDKLYTHHFFDQDTDIAMGLSADGVCLFKNRTSTC</sequence>
<comment type="caution">
    <text evidence="1">The sequence shown here is derived from an EMBL/GenBank/DDBJ whole genome shotgun (WGS) entry which is preliminary data.</text>
</comment>
<feature type="non-terminal residue" evidence="1">
    <location>
        <position position="200"/>
    </location>
</feature>
<reference evidence="1" key="1">
    <citation type="submission" date="2023-03" db="EMBL/GenBank/DDBJ databases">
        <title>Massive genome expansion in bonnet fungi (Mycena s.s.) driven by repeated elements and novel gene families across ecological guilds.</title>
        <authorList>
            <consortium name="Lawrence Berkeley National Laboratory"/>
            <person name="Harder C.B."/>
            <person name="Miyauchi S."/>
            <person name="Viragh M."/>
            <person name="Kuo A."/>
            <person name="Thoen E."/>
            <person name="Andreopoulos B."/>
            <person name="Lu D."/>
            <person name="Skrede I."/>
            <person name="Drula E."/>
            <person name="Henrissat B."/>
            <person name="Morin E."/>
            <person name="Kohler A."/>
            <person name="Barry K."/>
            <person name="LaButti K."/>
            <person name="Morin E."/>
            <person name="Salamov A."/>
            <person name="Lipzen A."/>
            <person name="Mereny Z."/>
            <person name="Hegedus B."/>
            <person name="Baldrian P."/>
            <person name="Stursova M."/>
            <person name="Weitz H."/>
            <person name="Taylor A."/>
            <person name="Grigoriev I.V."/>
            <person name="Nagy L.G."/>
            <person name="Martin F."/>
            <person name="Kauserud H."/>
        </authorList>
    </citation>
    <scope>NUCLEOTIDE SEQUENCE</scope>
    <source>
        <strain evidence="1">9144</strain>
    </source>
</reference>